<proteinExistence type="predicted"/>
<reference evidence="1" key="1">
    <citation type="submission" date="2016-10" db="EMBL/GenBank/DDBJ databases">
        <authorList>
            <person name="de Groot N.N."/>
        </authorList>
    </citation>
    <scope>NUCLEOTIDE SEQUENCE [LARGE SCALE GENOMIC DNA]</scope>
    <source>
        <strain evidence="1">CGMCC 4.5739</strain>
    </source>
</reference>
<dbReference type="AlphaFoldDB" id="A0A1I1UGH4"/>
<sequence>MGFWGEAIACFPQEPRTFWLGSHPAATPRLALRRLLTRAEHISRQLDPPASRPLRHWLTDAQAHEHALAALTAGRMFTHTVPDDALRYMLSARPATPTRLPRQVP</sequence>
<accession>A0A1I1UGH4</accession>
<dbReference type="OrthoDB" id="3854066at2"/>
<organism evidence="1 2">
    <name type="scientific">Streptomyces aidingensis</name>
    <dbReference type="NCBI Taxonomy" id="910347"/>
    <lineage>
        <taxon>Bacteria</taxon>
        <taxon>Bacillati</taxon>
        <taxon>Actinomycetota</taxon>
        <taxon>Actinomycetes</taxon>
        <taxon>Kitasatosporales</taxon>
        <taxon>Streptomycetaceae</taxon>
        <taxon>Streptomyces</taxon>
    </lineage>
</organism>
<dbReference type="RefSeq" id="WP_093841500.1">
    <property type="nucleotide sequence ID" value="NZ_FOLM01000024.1"/>
</dbReference>
<keyword evidence="2" id="KW-1185">Reference proteome</keyword>
<evidence type="ECO:0000313" key="2">
    <source>
        <dbReference type="Proteomes" id="UP000199207"/>
    </source>
</evidence>
<dbReference type="EMBL" id="FOLM01000024">
    <property type="protein sequence ID" value="SFD69869.1"/>
    <property type="molecule type" value="Genomic_DNA"/>
</dbReference>
<evidence type="ECO:0000313" key="1">
    <source>
        <dbReference type="EMBL" id="SFD69869.1"/>
    </source>
</evidence>
<gene>
    <name evidence="1" type="ORF">SAMN05421773_12443</name>
</gene>
<protein>
    <submittedName>
        <fullName evidence="1">Uncharacterized protein</fullName>
    </submittedName>
</protein>
<name>A0A1I1UGH4_9ACTN</name>
<dbReference type="STRING" id="910347.SAMN05421773_12443"/>
<dbReference type="Proteomes" id="UP000199207">
    <property type="component" value="Unassembled WGS sequence"/>
</dbReference>